<organism evidence="5 6">
    <name type="scientific">Methanothermobacter thermautotrophicus (strain ATCC 29096 / DSM 1053 / JCM 10044 / NBRC 100330 / Delta H)</name>
    <name type="common">Methanobacterium thermoautotrophicum</name>
    <dbReference type="NCBI Taxonomy" id="187420"/>
    <lineage>
        <taxon>Archaea</taxon>
        <taxon>Methanobacteriati</taxon>
        <taxon>Methanobacteriota</taxon>
        <taxon>Methanomada group</taxon>
        <taxon>Methanobacteria</taxon>
        <taxon>Methanobacteriales</taxon>
        <taxon>Methanobacteriaceae</taxon>
        <taxon>Methanothermobacter</taxon>
    </lineage>
</organism>
<dbReference type="Proteomes" id="UP000005223">
    <property type="component" value="Chromosome"/>
</dbReference>
<protein>
    <submittedName>
        <fullName evidence="5">Phosphate-binding protein PstS homolog</fullName>
    </submittedName>
</protein>
<dbReference type="Pfam" id="PF12849">
    <property type="entry name" value="PBP_like_2"/>
    <property type="match status" value="1"/>
</dbReference>
<sequence length="278" mass="30132">MMDMELKPKNILIIIIIIALAYLMIKPGADYERIEIAGSTSVQPVAEELAAEYMKKHPDVKINVQGGGSGMGVRTVQQGIVDIGTSSKALKPEEKDDLQEYVIGKDGIVIAVNNQNPVDDLTVDQLRDIFSGKITNWKEVGGPDAEIHVIVREEGSGTRSSFKSLVMKDEKIRSDAIVQGSTESVKQAIKSDPYAIGFVSMAHMSSDVKALEVNGVTPSETTIADGSYPLVVPFEFLTKGEPRGVVKDFIKWVFSPEGQAIVRSQKVVPAIANVSDDT</sequence>
<keyword evidence="3" id="KW-0472">Membrane</keyword>
<evidence type="ECO:0000313" key="6">
    <source>
        <dbReference type="Proteomes" id="UP000005223"/>
    </source>
</evidence>
<dbReference type="GO" id="GO:0042301">
    <property type="term" value="F:phosphate ion binding"/>
    <property type="evidence" value="ECO:0007669"/>
    <property type="project" value="InterPro"/>
</dbReference>
<keyword evidence="2" id="KW-0732">Signal</keyword>
<reference evidence="5 6" key="1">
    <citation type="journal article" date="1997" name="J. Bacteriol.">
        <title>Complete genome sequence of Methanobacterium thermoautotrophicum deltaH: functional analysis and comparative genomics.</title>
        <authorList>
            <person name="Smith D.R."/>
            <person name="Doucette-Stamm L.A."/>
            <person name="Deloughery C."/>
            <person name="Lee H.-M."/>
            <person name="Dubois J."/>
            <person name="Aldredge T."/>
            <person name="Bashirzadeh R."/>
            <person name="Blakely D."/>
            <person name="Cook R."/>
            <person name="Gilbert K."/>
            <person name="Harrison D."/>
            <person name="Hoang L."/>
            <person name="Keagle P."/>
            <person name="Lumm W."/>
            <person name="Pothier B."/>
            <person name="Qiu D."/>
            <person name="Spadafora R."/>
            <person name="Vicare R."/>
            <person name="Wang Y."/>
            <person name="Wierzbowski J."/>
            <person name="Gibson R."/>
            <person name="Jiwani N."/>
            <person name="Caruso A."/>
            <person name="Bush D."/>
            <person name="Safer H."/>
            <person name="Patwell D."/>
            <person name="Prabhakar S."/>
            <person name="McDougall S."/>
            <person name="Shimer G."/>
            <person name="Goyal A."/>
            <person name="Pietrovski S."/>
            <person name="Church G.M."/>
            <person name="Daniels C.J."/>
            <person name="Mao J.-i."/>
            <person name="Rice P."/>
            <person name="Nolling J."/>
            <person name="Reeve J.N."/>
        </authorList>
    </citation>
    <scope>NUCLEOTIDE SEQUENCE [LARGE SCALE GENOMIC DNA]</scope>
    <source>
        <strain evidence="6">ATCC 29096 / DSM 1053 / JCM 10044 / NBRC 100330 / Delta H</strain>
    </source>
</reference>
<dbReference type="EnsemblBacteria" id="AAB86198">
    <property type="protein sequence ID" value="AAB86198"/>
    <property type="gene ID" value="MTH_1728"/>
</dbReference>
<keyword evidence="3" id="KW-1133">Transmembrane helix</keyword>
<name>O27761_METTH</name>
<feature type="domain" description="PBP" evidence="4">
    <location>
        <begin position="30"/>
        <end position="257"/>
    </location>
</feature>
<dbReference type="FunCoup" id="O27761">
    <property type="interactions" value="9"/>
</dbReference>
<dbReference type="CDD" id="cd13653">
    <property type="entry name" value="PBP2_phosphate_like_1"/>
    <property type="match status" value="1"/>
</dbReference>
<dbReference type="SUPFAM" id="SSF53850">
    <property type="entry name" value="Periplasmic binding protein-like II"/>
    <property type="match status" value="1"/>
</dbReference>
<keyword evidence="3" id="KW-0812">Transmembrane</keyword>
<gene>
    <name evidence="5" type="ordered locus">MTH_1728</name>
</gene>
<dbReference type="Gene3D" id="3.40.190.10">
    <property type="entry name" value="Periplasmic binding protein-like II"/>
    <property type="match status" value="2"/>
</dbReference>
<accession>O27761</accession>
<dbReference type="PIR" id="A69098">
    <property type="entry name" value="A69098"/>
</dbReference>
<dbReference type="EMBL" id="AE000666">
    <property type="protein sequence ID" value="AAB86198.1"/>
    <property type="molecule type" value="Genomic_DNA"/>
</dbReference>
<dbReference type="NCBIfam" id="TIGR02136">
    <property type="entry name" value="ptsS_2"/>
    <property type="match status" value="1"/>
</dbReference>
<dbReference type="PATRIC" id="fig|187420.15.peg.1687"/>
<evidence type="ECO:0000256" key="3">
    <source>
        <dbReference type="SAM" id="Phobius"/>
    </source>
</evidence>
<feature type="transmembrane region" description="Helical" evidence="3">
    <location>
        <begin position="6"/>
        <end position="25"/>
    </location>
</feature>
<dbReference type="HOGENOM" id="CLU_026228_5_1_2"/>
<dbReference type="InterPro" id="IPR011862">
    <property type="entry name" value="Phos-bd"/>
</dbReference>
<evidence type="ECO:0000259" key="4">
    <source>
        <dbReference type="Pfam" id="PF12849"/>
    </source>
</evidence>
<dbReference type="InterPro" id="IPR050811">
    <property type="entry name" value="Phosphate_ABC_transporter"/>
</dbReference>
<evidence type="ECO:0000256" key="2">
    <source>
        <dbReference type="ARBA" id="ARBA00022729"/>
    </source>
</evidence>
<proteinExistence type="predicted"/>
<dbReference type="InParanoid" id="O27761"/>
<dbReference type="KEGG" id="mth:MTH_1728"/>
<dbReference type="PANTHER" id="PTHR30570:SF1">
    <property type="entry name" value="PHOSPHATE-BINDING PROTEIN PSTS"/>
    <property type="match status" value="1"/>
</dbReference>
<keyword evidence="6" id="KW-1185">Reference proteome</keyword>
<evidence type="ECO:0000313" key="5">
    <source>
        <dbReference type="EMBL" id="AAB86198.1"/>
    </source>
</evidence>
<dbReference type="PaxDb" id="187420-MTH_1728"/>
<dbReference type="AlphaFoldDB" id="O27761"/>
<keyword evidence="1" id="KW-0813">Transport</keyword>
<dbReference type="PANTHER" id="PTHR30570">
    <property type="entry name" value="PERIPLASMIC PHOSPHATE BINDING COMPONENT OF PHOSPHATE ABC TRANSPORTER"/>
    <property type="match status" value="1"/>
</dbReference>
<dbReference type="InterPro" id="IPR024370">
    <property type="entry name" value="PBP_domain"/>
</dbReference>
<evidence type="ECO:0000256" key="1">
    <source>
        <dbReference type="ARBA" id="ARBA00022448"/>
    </source>
</evidence>
<dbReference type="STRING" id="187420.MTH_1728"/>